<dbReference type="GeneID" id="93702979"/>
<keyword evidence="2" id="KW-1185">Reference proteome</keyword>
<accession>A0A0H4L1J7</accession>
<proteinExistence type="predicted"/>
<gene>
    <name evidence="1" type="ORF">BEH_22165</name>
</gene>
<accession>A0A1X7FNC8</accession>
<dbReference type="EMBL" id="CP011974">
    <property type="protein sequence ID" value="AKO94553.1"/>
    <property type="molecule type" value="Genomic_DNA"/>
</dbReference>
<dbReference type="KEGG" id="beo:BEH_22165"/>
<dbReference type="Proteomes" id="UP000036202">
    <property type="component" value="Chromosome"/>
</dbReference>
<name>A0A0H4L1J7_9BACI</name>
<evidence type="ECO:0000313" key="1">
    <source>
        <dbReference type="EMBL" id="AKO94553.1"/>
    </source>
</evidence>
<dbReference type="eggNOG" id="ENOG50339W6">
    <property type="taxonomic scope" value="Bacteria"/>
</dbReference>
<organism evidence="1 2">
    <name type="scientific">Priestia filamentosa</name>
    <dbReference type="NCBI Taxonomy" id="1402861"/>
    <lineage>
        <taxon>Bacteria</taxon>
        <taxon>Bacillati</taxon>
        <taxon>Bacillota</taxon>
        <taxon>Bacilli</taxon>
        <taxon>Bacillales</taxon>
        <taxon>Bacillaceae</taxon>
        <taxon>Priestia</taxon>
    </lineage>
</organism>
<dbReference type="RefSeq" id="WP_019395058.1">
    <property type="nucleotide sequence ID" value="NZ_ALIM01000035.1"/>
</dbReference>
<evidence type="ECO:0000313" key="2">
    <source>
        <dbReference type="Proteomes" id="UP000036202"/>
    </source>
</evidence>
<reference evidence="1 2" key="1">
    <citation type="journal article" date="2015" name="PLoS ONE">
        <title>Genome Sequence of Bacillus endophyticus and Analysis of Its Companion Mechanism in the Ketogulonigenium vulgare-Bacillus Strain Consortium.</title>
        <authorList>
            <person name="Jia N."/>
            <person name="Du J."/>
            <person name="Ding M.Z."/>
            <person name="Gao F."/>
            <person name="Yuan Y.J."/>
        </authorList>
    </citation>
    <scope>NUCLEOTIDE SEQUENCE [LARGE SCALE GENOMIC DNA]</scope>
    <source>
        <strain evidence="1 2">Hbe603</strain>
    </source>
</reference>
<sequence>MFGFGFFLYFPEDKTEYIPAFITLILFFLAAIWTMSFIKKISKKQERQAKELEEKIKNTTKM</sequence>
<dbReference type="OrthoDB" id="2390218at2"/>
<dbReference type="AlphaFoldDB" id="A0A0H4L1J7"/>
<dbReference type="PATRIC" id="fig|135735.6.peg.4661"/>
<protein>
    <submittedName>
        <fullName evidence="1">Uncharacterized protein</fullName>
    </submittedName>
</protein>
<reference evidence="2" key="2">
    <citation type="submission" date="2015-06" db="EMBL/GenBank/DDBJ databases">
        <title>Genome Sequence of Bacillus endophyticus and Analysis of its Companion Mechanism in the Ketogulonigenium vulgare-Bacillus strain Consortium.</title>
        <authorList>
            <person name="Jia N."/>
            <person name="Du J."/>
            <person name="Ding M.-Z."/>
            <person name="Gao F."/>
            <person name="Yuan Y.-J."/>
        </authorList>
    </citation>
    <scope>NUCLEOTIDE SEQUENCE [LARGE SCALE GENOMIC DNA]</scope>
    <source>
        <strain evidence="2">Hbe603</strain>
    </source>
</reference>